<dbReference type="EMBL" id="BAAAPE010000009">
    <property type="protein sequence ID" value="GAA2079142.1"/>
    <property type="molecule type" value="Genomic_DNA"/>
</dbReference>
<dbReference type="NCBIfam" id="TIGR00778">
    <property type="entry name" value="ahpD_dom"/>
    <property type="match status" value="1"/>
</dbReference>
<keyword evidence="3" id="KW-1185">Reference proteome</keyword>
<dbReference type="SUPFAM" id="SSF69118">
    <property type="entry name" value="AhpD-like"/>
    <property type="match status" value="1"/>
</dbReference>
<name>A0ABN2W151_9ACTN</name>
<dbReference type="Proteomes" id="UP001500016">
    <property type="component" value="Unassembled WGS sequence"/>
</dbReference>
<feature type="domain" description="Carboxymuconolactone decarboxylase-like" evidence="1">
    <location>
        <begin position="11"/>
        <end position="92"/>
    </location>
</feature>
<evidence type="ECO:0000259" key="1">
    <source>
        <dbReference type="Pfam" id="PF02627"/>
    </source>
</evidence>
<protein>
    <submittedName>
        <fullName evidence="2">Carboxymuconolactone decarboxylase family protein</fullName>
    </submittedName>
</protein>
<dbReference type="Pfam" id="PF02627">
    <property type="entry name" value="CMD"/>
    <property type="match status" value="1"/>
</dbReference>
<organism evidence="2 3">
    <name type="scientific">Streptomyces albiaxialis</name>
    <dbReference type="NCBI Taxonomy" id="329523"/>
    <lineage>
        <taxon>Bacteria</taxon>
        <taxon>Bacillati</taxon>
        <taxon>Actinomycetota</taxon>
        <taxon>Actinomycetes</taxon>
        <taxon>Kitasatosporales</taxon>
        <taxon>Streptomycetaceae</taxon>
        <taxon>Streptomyces</taxon>
    </lineage>
</organism>
<evidence type="ECO:0000313" key="2">
    <source>
        <dbReference type="EMBL" id="GAA2079142.1"/>
    </source>
</evidence>
<dbReference type="PANTHER" id="PTHR35446">
    <property type="entry name" value="SI:CH211-175M2.5"/>
    <property type="match status" value="1"/>
</dbReference>
<sequence length="147" mass="16321">MARMDLGTAAPEPYKAFRQADGAIRTGPLDAGLRELVKIRASQLNGCVYCVDMHTREARSLGERQDRLDQLPVWEESELFDAKERAALAYTDAVTRGPQVPQPLWDELCARVPDEAERGHLVVQVALINALNRLGVPLEMKPARTAD</sequence>
<dbReference type="RefSeq" id="WP_344529368.1">
    <property type="nucleotide sequence ID" value="NZ_BAAAPE010000009.1"/>
</dbReference>
<dbReference type="InterPro" id="IPR029032">
    <property type="entry name" value="AhpD-like"/>
</dbReference>
<dbReference type="Gene3D" id="1.20.1290.10">
    <property type="entry name" value="AhpD-like"/>
    <property type="match status" value="1"/>
</dbReference>
<gene>
    <name evidence="2" type="ORF">GCM10009801_36480</name>
</gene>
<dbReference type="InterPro" id="IPR004675">
    <property type="entry name" value="AhpD_core"/>
</dbReference>
<evidence type="ECO:0000313" key="3">
    <source>
        <dbReference type="Proteomes" id="UP001500016"/>
    </source>
</evidence>
<proteinExistence type="predicted"/>
<accession>A0ABN2W151</accession>
<reference evidence="2 3" key="1">
    <citation type="journal article" date="2019" name="Int. J. Syst. Evol. Microbiol.">
        <title>The Global Catalogue of Microorganisms (GCM) 10K type strain sequencing project: providing services to taxonomists for standard genome sequencing and annotation.</title>
        <authorList>
            <consortium name="The Broad Institute Genomics Platform"/>
            <consortium name="The Broad Institute Genome Sequencing Center for Infectious Disease"/>
            <person name="Wu L."/>
            <person name="Ma J."/>
        </authorList>
    </citation>
    <scope>NUCLEOTIDE SEQUENCE [LARGE SCALE GENOMIC DNA]</scope>
    <source>
        <strain evidence="2 3">JCM 15478</strain>
    </source>
</reference>
<dbReference type="PANTHER" id="PTHR35446:SF2">
    <property type="entry name" value="CARBOXYMUCONOLACTONE DECARBOXYLASE-LIKE DOMAIN-CONTAINING PROTEIN"/>
    <property type="match status" value="1"/>
</dbReference>
<dbReference type="InterPro" id="IPR003779">
    <property type="entry name" value="CMD-like"/>
</dbReference>
<comment type="caution">
    <text evidence="2">The sequence shown here is derived from an EMBL/GenBank/DDBJ whole genome shotgun (WGS) entry which is preliminary data.</text>
</comment>